<dbReference type="AlphaFoldDB" id="A0A1X2H839"/>
<keyword evidence="3" id="KW-1185">Reference proteome</keyword>
<evidence type="ECO:0000313" key="3">
    <source>
        <dbReference type="Proteomes" id="UP000242180"/>
    </source>
</evidence>
<dbReference type="OMA" id="CEANAMI"/>
<dbReference type="Proteomes" id="UP000242180">
    <property type="component" value="Unassembled WGS sequence"/>
</dbReference>
<evidence type="ECO:0000256" key="1">
    <source>
        <dbReference type="SAM" id="MobiDB-lite"/>
    </source>
</evidence>
<dbReference type="STRING" id="13706.A0A1X2H839"/>
<gene>
    <name evidence="2" type="ORF">BCR43DRAFT_442106</name>
</gene>
<dbReference type="InParanoid" id="A0A1X2H839"/>
<evidence type="ECO:0008006" key="4">
    <source>
        <dbReference type="Google" id="ProtNLM"/>
    </source>
</evidence>
<reference evidence="2 3" key="1">
    <citation type="submission" date="2016-07" db="EMBL/GenBank/DDBJ databases">
        <title>Pervasive Adenine N6-methylation of Active Genes in Fungi.</title>
        <authorList>
            <consortium name="DOE Joint Genome Institute"/>
            <person name="Mondo S.J."/>
            <person name="Dannebaum R.O."/>
            <person name="Kuo R.C."/>
            <person name="Labutti K."/>
            <person name="Haridas S."/>
            <person name="Kuo A."/>
            <person name="Salamov A."/>
            <person name="Ahrendt S.R."/>
            <person name="Lipzen A."/>
            <person name="Sullivan W."/>
            <person name="Andreopoulos W.B."/>
            <person name="Clum A."/>
            <person name="Lindquist E."/>
            <person name="Daum C."/>
            <person name="Ramamoorthy G.K."/>
            <person name="Gryganskyi A."/>
            <person name="Culley D."/>
            <person name="Magnuson J.K."/>
            <person name="James T.Y."/>
            <person name="O'Malley M.A."/>
            <person name="Stajich J.E."/>
            <person name="Spatafora J.W."/>
            <person name="Visel A."/>
            <person name="Grigoriev I.V."/>
        </authorList>
    </citation>
    <scope>NUCLEOTIDE SEQUENCE [LARGE SCALE GENOMIC DNA]</scope>
    <source>
        <strain evidence="2 3">NRRL 2496</strain>
    </source>
</reference>
<feature type="region of interest" description="Disordered" evidence="1">
    <location>
        <begin position="259"/>
        <end position="280"/>
    </location>
</feature>
<dbReference type="PANTHER" id="PTHR12459:SF15">
    <property type="entry name" value="TRANSMEMBRANE PROTEIN 135"/>
    <property type="match status" value="1"/>
</dbReference>
<dbReference type="InterPro" id="IPR026749">
    <property type="entry name" value="Tmem135"/>
</dbReference>
<organism evidence="2 3">
    <name type="scientific">Syncephalastrum racemosum</name>
    <name type="common">Filamentous fungus</name>
    <dbReference type="NCBI Taxonomy" id="13706"/>
    <lineage>
        <taxon>Eukaryota</taxon>
        <taxon>Fungi</taxon>
        <taxon>Fungi incertae sedis</taxon>
        <taxon>Mucoromycota</taxon>
        <taxon>Mucoromycotina</taxon>
        <taxon>Mucoromycetes</taxon>
        <taxon>Mucorales</taxon>
        <taxon>Syncephalastraceae</taxon>
        <taxon>Syncephalastrum</taxon>
    </lineage>
</organism>
<proteinExistence type="predicted"/>
<protein>
    <recommendedName>
        <fullName evidence="4">Transmembrane protein 135 N-terminal domain-containing protein</fullName>
    </recommendedName>
</protein>
<dbReference type="OrthoDB" id="4021778at2759"/>
<accession>A0A1X2H839</accession>
<sequence>MSEMDVRLLEALRAIRRGDWVYGKNTNMESLLGDYCTELGLPREMGDPMTGRISCQVVHQGQPYGCEAYAVNRFIKGFVKIFPLYFTVHLAPPLLFRTSKLLQQPGGSLLHILKATVRSSTFLASFITIIWYSICLVRTRIGHQALGVNQARLDNTLAPFIGCALCGLSLLAESPRRRGEMALYVVPRALYSVIERLMGPYQRGRWWESVLGEVTETAVFAASATIVLHAMFTDKTMVRSSVSSLLSWLLKNELPGEKQVGDKKEEAETLKEQAAEQSTH</sequence>
<comment type="caution">
    <text evidence="2">The sequence shown here is derived from an EMBL/GenBank/DDBJ whole genome shotgun (WGS) entry which is preliminary data.</text>
</comment>
<evidence type="ECO:0000313" key="2">
    <source>
        <dbReference type="EMBL" id="ORY94745.1"/>
    </source>
</evidence>
<name>A0A1X2H839_SYNRA</name>
<dbReference type="PANTHER" id="PTHR12459">
    <property type="entry name" value="TRANSMEMBRANE PROTEIN 135-RELATED"/>
    <property type="match status" value="1"/>
</dbReference>
<dbReference type="EMBL" id="MCGN01000007">
    <property type="protein sequence ID" value="ORY94745.1"/>
    <property type="molecule type" value="Genomic_DNA"/>
</dbReference>